<dbReference type="Pfam" id="PF02515">
    <property type="entry name" value="CoA_transf_3"/>
    <property type="match status" value="1"/>
</dbReference>
<reference evidence="3" key="1">
    <citation type="submission" date="2018-09" db="EMBL/GenBank/DDBJ databases">
        <authorList>
            <person name="Zhu H."/>
        </authorList>
    </citation>
    <scope>NUCLEOTIDE SEQUENCE [LARGE SCALE GENOMIC DNA]</scope>
    <source>
        <strain evidence="3">K1S02-23</strain>
    </source>
</reference>
<evidence type="ECO:0000313" key="3">
    <source>
        <dbReference type="Proteomes" id="UP000266327"/>
    </source>
</evidence>
<evidence type="ECO:0000256" key="1">
    <source>
        <dbReference type="ARBA" id="ARBA00022679"/>
    </source>
</evidence>
<dbReference type="GO" id="GO:0008410">
    <property type="term" value="F:CoA-transferase activity"/>
    <property type="evidence" value="ECO:0007669"/>
    <property type="project" value="TreeGrafter"/>
</dbReference>
<gene>
    <name evidence="2" type="ORF">D3878_19325</name>
</gene>
<dbReference type="InterPro" id="IPR050483">
    <property type="entry name" value="CoA-transferase_III_domain"/>
</dbReference>
<dbReference type="InterPro" id="IPR023606">
    <property type="entry name" value="CoA-Trfase_III_dom_1_sf"/>
</dbReference>
<dbReference type="InterPro" id="IPR044855">
    <property type="entry name" value="CoA-Trfase_III_dom3_sf"/>
</dbReference>
<keyword evidence="1 2" id="KW-0808">Transferase</keyword>
<keyword evidence="3" id="KW-1185">Reference proteome</keyword>
<dbReference type="InterPro" id="IPR003673">
    <property type="entry name" value="CoA-Trfase_fam_III"/>
</dbReference>
<accession>A0A3A3GR94</accession>
<dbReference type="EMBL" id="QYUQ01000002">
    <property type="protein sequence ID" value="RJG03480.1"/>
    <property type="molecule type" value="Genomic_DNA"/>
</dbReference>
<dbReference type="PANTHER" id="PTHR48207:SF3">
    <property type="entry name" value="SUCCINATE--HYDROXYMETHYLGLUTARATE COA-TRANSFERASE"/>
    <property type="match status" value="1"/>
</dbReference>
<dbReference type="RefSeq" id="WP_119786973.1">
    <property type="nucleotide sequence ID" value="NZ_QYUQ01000002.1"/>
</dbReference>
<dbReference type="Gene3D" id="3.30.1540.10">
    <property type="entry name" value="formyl-coa transferase, domain 3"/>
    <property type="match status" value="1"/>
</dbReference>
<dbReference type="PANTHER" id="PTHR48207">
    <property type="entry name" value="SUCCINATE--HYDROXYMETHYLGLUTARATE COA-TRANSFERASE"/>
    <property type="match status" value="1"/>
</dbReference>
<name>A0A3A3GR94_9BURK</name>
<dbReference type="OrthoDB" id="5294844at2"/>
<dbReference type="AlphaFoldDB" id="A0A3A3GR94"/>
<evidence type="ECO:0000313" key="2">
    <source>
        <dbReference type="EMBL" id="RJG03480.1"/>
    </source>
</evidence>
<protein>
    <submittedName>
        <fullName evidence="2">CoA transferase</fullName>
    </submittedName>
</protein>
<dbReference type="Gene3D" id="3.40.50.10540">
    <property type="entry name" value="Crotonobetainyl-coa:carnitine coa-transferase, domain 1"/>
    <property type="match status" value="1"/>
</dbReference>
<sequence>MRTDDKAAQVQPLSGIRVLELGTMIAGPVAATLLADFGAEVIKIEAPGLGDPIRKSGPMVGSESLYWNVEGRSKQSITLDLRRPEGQQVLRDLVRHADVLIENFRPGTMAGWNIGYEALKEINPRLIMLSISGFGQTGPYASRPAYDRIALAFAGFLNMTGYPDRPPVRPGTSMADYQAALFGAFAVMIALFQREARGGTGQQIDVSLYETIFRFTDVMVTAYDKLGLKRERTGNAHFAAAPGDHYETADGSFIAMTVAADTIFKRLCDAIGRNELASHPDFATHRKRVENYTEINNLVAYWFRSRPASECCDALEKHAVPHSRIYTAEDILADPHYAARESIATLEHPVIGPIKMPNVLPLFSGCKAAPIRPAPALGADTSAVLSSLLGMSKDEIAHLQETGTI</sequence>
<dbReference type="Proteomes" id="UP000266327">
    <property type="component" value="Unassembled WGS sequence"/>
</dbReference>
<proteinExistence type="predicted"/>
<organism evidence="2 3">
    <name type="scientific">Noviherbaspirillum sedimenti</name>
    <dbReference type="NCBI Taxonomy" id="2320865"/>
    <lineage>
        <taxon>Bacteria</taxon>
        <taxon>Pseudomonadati</taxon>
        <taxon>Pseudomonadota</taxon>
        <taxon>Betaproteobacteria</taxon>
        <taxon>Burkholderiales</taxon>
        <taxon>Oxalobacteraceae</taxon>
        <taxon>Noviherbaspirillum</taxon>
    </lineage>
</organism>
<dbReference type="SUPFAM" id="SSF89796">
    <property type="entry name" value="CoA-transferase family III (CaiB/BaiF)"/>
    <property type="match status" value="1"/>
</dbReference>
<comment type="caution">
    <text evidence="2">The sequence shown here is derived from an EMBL/GenBank/DDBJ whole genome shotgun (WGS) entry which is preliminary data.</text>
</comment>